<dbReference type="PROSITE" id="PS51257">
    <property type="entry name" value="PROKAR_LIPOPROTEIN"/>
    <property type="match status" value="1"/>
</dbReference>
<dbReference type="SUPFAM" id="SSF53474">
    <property type="entry name" value="alpha/beta-Hydrolases"/>
    <property type="match status" value="1"/>
</dbReference>
<proteinExistence type="predicted"/>
<dbReference type="Pfam" id="PF03403">
    <property type="entry name" value="PAF-AH_p_II"/>
    <property type="match status" value="1"/>
</dbReference>
<reference evidence="4" key="1">
    <citation type="submission" date="2020-05" db="EMBL/GenBank/DDBJ databases">
        <authorList>
            <person name="Chiriac C."/>
            <person name="Salcher M."/>
            <person name="Ghai R."/>
            <person name="Kavagutti S V."/>
        </authorList>
    </citation>
    <scope>NUCLEOTIDE SEQUENCE</scope>
</reference>
<sequence length="391" mass="41399">MRRSLAVITALFAVLTLSAGLVSGCGSSSSKSSSASAAVDYSKPGPYPVGTTSFMMDDRLVYMFYPADKDRLGEGTPVTSYSSADAFPPALRAAIPAALIQEVPLNATKDAPIANDGPFPVLIHSHGFGGYPEFTSQHLAHLASWGFVSAAPDHLERDLAANSLGRVKRGETDVQDLRNTLARLKADNESGPFAGSMNFDQLAAEGHSAGGSAAGKFAYDPEVKTFIGQAPGAPLKMNYESTTTADQITAAYAAQTPPDKPTMLLAGEVDQTIPLARVSEEYDWLAAPKRFLVLKGAGHNAFTDICKPIREGGGLMQYSGKLPAPDNLLRLGEDGCMPENLDPDTGSALINHMTVAQLRHVFGIDTSDASLAPSYVESLFPEAIARYDVQN</sequence>
<keyword evidence="3" id="KW-0443">Lipid metabolism</keyword>
<evidence type="ECO:0000313" key="4">
    <source>
        <dbReference type="EMBL" id="CAB4323509.1"/>
    </source>
</evidence>
<dbReference type="GO" id="GO:0003847">
    <property type="term" value="F:1-alkyl-2-acetylglycerophosphocholine esterase activity"/>
    <property type="evidence" value="ECO:0007669"/>
    <property type="project" value="TreeGrafter"/>
</dbReference>
<dbReference type="Gene3D" id="3.40.50.1820">
    <property type="entry name" value="alpha/beta hydrolase"/>
    <property type="match status" value="1"/>
</dbReference>
<dbReference type="PANTHER" id="PTHR10272">
    <property type="entry name" value="PLATELET-ACTIVATING FACTOR ACETYLHYDROLASE"/>
    <property type="match status" value="1"/>
</dbReference>
<evidence type="ECO:0000256" key="2">
    <source>
        <dbReference type="ARBA" id="ARBA00022963"/>
    </source>
</evidence>
<evidence type="ECO:0000256" key="3">
    <source>
        <dbReference type="ARBA" id="ARBA00023098"/>
    </source>
</evidence>
<dbReference type="InterPro" id="IPR029058">
    <property type="entry name" value="AB_hydrolase_fold"/>
</dbReference>
<dbReference type="EMBL" id="CAEMXZ010000050">
    <property type="protein sequence ID" value="CAB4323509.1"/>
    <property type="molecule type" value="Genomic_DNA"/>
</dbReference>
<name>A0A6J5YIM5_9ZZZZ</name>
<accession>A0A6J5YIM5</accession>
<keyword evidence="1" id="KW-0378">Hydrolase</keyword>
<dbReference type="PANTHER" id="PTHR10272:SF0">
    <property type="entry name" value="PLATELET-ACTIVATING FACTOR ACETYLHYDROLASE"/>
    <property type="match status" value="1"/>
</dbReference>
<keyword evidence="2" id="KW-0442">Lipid degradation</keyword>
<organism evidence="4">
    <name type="scientific">freshwater metagenome</name>
    <dbReference type="NCBI Taxonomy" id="449393"/>
    <lineage>
        <taxon>unclassified sequences</taxon>
        <taxon>metagenomes</taxon>
        <taxon>ecological metagenomes</taxon>
    </lineage>
</organism>
<dbReference type="GO" id="GO:0016042">
    <property type="term" value="P:lipid catabolic process"/>
    <property type="evidence" value="ECO:0007669"/>
    <property type="project" value="UniProtKB-KW"/>
</dbReference>
<gene>
    <name evidence="4" type="ORF">UFOPK1392_01264</name>
</gene>
<evidence type="ECO:0000256" key="1">
    <source>
        <dbReference type="ARBA" id="ARBA00022801"/>
    </source>
</evidence>
<protein>
    <submittedName>
        <fullName evidence="4">Unannotated protein</fullName>
    </submittedName>
</protein>
<dbReference type="AlphaFoldDB" id="A0A6J5YIM5"/>